<evidence type="ECO:0000256" key="6">
    <source>
        <dbReference type="ARBA" id="ARBA00023239"/>
    </source>
</evidence>
<evidence type="ECO:0000256" key="7">
    <source>
        <dbReference type="ARBA" id="ARBA00031640"/>
    </source>
</evidence>
<dbReference type="NCBIfam" id="NF003820">
    <property type="entry name" value="PRK05414.1"/>
    <property type="match status" value="1"/>
</dbReference>
<feature type="binding site" evidence="9">
    <location>
        <position position="127"/>
    </location>
    <ligand>
        <name>NAD(+)</name>
        <dbReference type="ChEBI" id="CHEBI:57540"/>
    </ligand>
</feature>
<dbReference type="Pfam" id="PF17392">
    <property type="entry name" value="Urocanase_C"/>
    <property type="match status" value="1"/>
</dbReference>
<dbReference type="InterPro" id="IPR023637">
    <property type="entry name" value="Urocanase-like"/>
</dbReference>
<feature type="binding site" evidence="9">
    <location>
        <begin position="239"/>
        <end position="240"/>
    </location>
    <ligand>
        <name>NAD(+)</name>
        <dbReference type="ChEBI" id="CHEBI:57540"/>
    </ligand>
</feature>
<reference evidence="13 14" key="1">
    <citation type="submission" date="2024-09" db="EMBL/GenBank/DDBJ databases">
        <authorList>
            <person name="Sun Q."/>
            <person name="Mori K."/>
        </authorList>
    </citation>
    <scope>NUCLEOTIDE SEQUENCE [LARGE SCALE GENOMIC DNA]</scope>
    <source>
        <strain evidence="13 14">TBRC 7907</strain>
    </source>
</reference>
<dbReference type="EMBL" id="JBHLZU010000010">
    <property type="protein sequence ID" value="MFB9904848.1"/>
    <property type="molecule type" value="Genomic_DNA"/>
</dbReference>
<evidence type="ECO:0000256" key="2">
    <source>
        <dbReference type="ARBA" id="ARBA00007578"/>
    </source>
</evidence>
<evidence type="ECO:0000259" key="12">
    <source>
        <dbReference type="Pfam" id="PF17392"/>
    </source>
</evidence>
<keyword evidence="9" id="KW-0963">Cytoplasm</keyword>
<accession>A0ABV5ZVE1</accession>
<dbReference type="InterPro" id="IPR055351">
    <property type="entry name" value="Urocanase"/>
</dbReference>
<feature type="binding site" evidence="9">
    <location>
        <position position="488"/>
    </location>
    <ligand>
        <name>NAD(+)</name>
        <dbReference type="ChEBI" id="CHEBI:57540"/>
    </ligand>
</feature>
<evidence type="ECO:0000256" key="3">
    <source>
        <dbReference type="ARBA" id="ARBA00011992"/>
    </source>
</evidence>
<evidence type="ECO:0000313" key="13">
    <source>
        <dbReference type="EMBL" id="MFB9904848.1"/>
    </source>
</evidence>
<organism evidence="13 14">
    <name type="scientific">Allokutzneria oryzae</name>
    <dbReference type="NCBI Taxonomy" id="1378989"/>
    <lineage>
        <taxon>Bacteria</taxon>
        <taxon>Bacillati</taxon>
        <taxon>Actinomycetota</taxon>
        <taxon>Actinomycetes</taxon>
        <taxon>Pseudonocardiales</taxon>
        <taxon>Pseudonocardiaceae</taxon>
        <taxon>Allokutzneria</taxon>
    </lineage>
</organism>
<evidence type="ECO:0000256" key="5">
    <source>
        <dbReference type="ARBA" id="ARBA00023027"/>
    </source>
</evidence>
<feature type="binding site" evidence="9">
    <location>
        <position position="193"/>
    </location>
    <ligand>
        <name>NAD(+)</name>
        <dbReference type="ChEBI" id="CHEBI:57540"/>
    </ligand>
</feature>
<keyword evidence="6 9" id="KW-0456">Lyase</keyword>
<dbReference type="EC" id="4.2.1.49" evidence="3 9"/>
<comment type="subcellular location">
    <subcellularLocation>
        <location evidence="9">Cytoplasm</location>
    </subcellularLocation>
</comment>
<comment type="caution">
    <text evidence="13">The sequence shown here is derived from an EMBL/GenBank/DDBJ whole genome shotgun (WGS) entry which is preliminary data.</text>
</comment>
<dbReference type="PROSITE" id="PS01233">
    <property type="entry name" value="UROCANASE"/>
    <property type="match status" value="1"/>
</dbReference>
<gene>
    <name evidence="9 13" type="primary">hutU</name>
    <name evidence="13" type="ORF">ACFFQA_12975</name>
</gene>
<evidence type="ECO:0000259" key="10">
    <source>
        <dbReference type="Pfam" id="PF01175"/>
    </source>
</evidence>
<sequence>MNAGPRPVRAARGTELTARSWATEAPLRMLQNNLDPEVAERPDDLVVYGGTGKAVRDWNCFDAIIRELRNLAEDETLLVQSGKPVGVLRTHEWAPRVLIANSNLVGDWATWPEFRKLESQGLTMYGQMTAGSWIYIGTQGILQGTYETFAAVAQKRFGGTLAGTLTVTAGLGGMGGAQPLAVTMNEGVALVVEVDRERAQRRVETRYLDEIADDLDDAISRVLSAKADRRALSVGVIGNAAEVLPELLRRGVAVDVVTDQTSAHDPLAYLPKGVTVEEWADYAAAKPEEFTTRARESMAEHVAAMVGFQDAGAEVFDYGNSIRGEAQLGGYERAFDFPGFVPAYIRPLFCEGKGPFRWAALSGDPEDIAKTDRAILELFPENAQLARWIKMAGERVAFQGLPSRICWLGYGERHLAGLKFNEMVASGELSAPIVIGRDHLDCGSVASPYRETEAMADGSDAIADWPLLNALINTASGATWVSLHHGGGVGIGRSIHAGQVTVADGTELAAKKLERVLTNDPAMGVLRHVDAGYDRASSVATAHSLPIPTAQS</sequence>
<dbReference type="InterPro" id="IPR036190">
    <property type="entry name" value="Urocanase_sf"/>
</dbReference>
<feature type="binding site" evidence="9">
    <location>
        <begin position="49"/>
        <end position="50"/>
    </location>
    <ligand>
        <name>NAD(+)</name>
        <dbReference type="ChEBI" id="CHEBI:57540"/>
    </ligand>
</feature>
<dbReference type="SUPFAM" id="SSF111326">
    <property type="entry name" value="Urocanase"/>
    <property type="match status" value="1"/>
</dbReference>
<feature type="binding site" evidence="9">
    <location>
        <position position="198"/>
    </location>
    <ligand>
        <name>NAD(+)</name>
        <dbReference type="ChEBI" id="CHEBI:57540"/>
    </ligand>
</feature>
<evidence type="ECO:0000256" key="1">
    <source>
        <dbReference type="ARBA" id="ARBA00004794"/>
    </source>
</evidence>
<dbReference type="Pfam" id="PF01175">
    <property type="entry name" value="Urocanase"/>
    <property type="match status" value="1"/>
</dbReference>
<dbReference type="Proteomes" id="UP001589693">
    <property type="component" value="Unassembled WGS sequence"/>
</dbReference>
<feature type="binding site" evidence="9">
    <location>
        <begin position="173"/>
        <end position="175"/>
    </location>
    <ligand>
        <name>NAD(+)</name>
        <dbReference type="ChEBI" id="CHEBI:57540"/>
    </ligand>
</feature>
<proteinExistence type="inferred from homology"/>
<dbReference type="InterPro" id="IPR023636">
    <property type="entry name" value="Urocanase_CS"/>
</dbReference>
<dbReference type="InterPro" id="IPR035400">
    <property type="entry name" value="Urocanase_N"/>
</dbReference>
<evidence type="ECO:0000256" key="4">
    <source>
        <dbReference type="ARBA" id="ARBA00022808"/>
    </source>
</evidence>
<comment type="similarity">
    <text evidence="2 9">Belongs to the urocanase family.</text>
</comment>
<dbReference type="GO" id="GO:0016153">
    <property type="term" value="F:urocanate hydratase activity"/>
    <property type="evidence" value="ECO:0007669"/>
    <property type="project" value="UniProtKB-EC"/>
</dbReference>
<dbReference type="Gene3D" id="3.40.1770.10">
    <property type="entry name" value="Urocanase superfamily"/>
    <property type="match status" value="1"/>
</dbReference>
<dbReference type="PANTHER" id="PTHR12216:SF4">
    <property type="entry name" value="UROCANATE HYDRATASE"/>
    <property type="match status" value="1"/>
</dbReference>
<feature type="binding site" evidence="9">
    <location>
        <begin position="260"/>
        <end position="264"/>
    </location>
    <ligand>
        <name>NAD(+)</name>
        <dbReference type="ChEBI" id="CHEBI:57540"/>
    </ligand>
</feature>
<dbReference type="Pfam" id="PF17391">
    <property type="entry name" value="Urocanase_N"/>
    <property type="match status" value="1"/>
</dbReference>
<feature type="domain" description="Urocanase C-terminal" evidence="12">
    <location>
        <begin position="347"/>
        <end position="540"/>
    </location>
</feature>
<dbReference type="RefSeq" id="WP_377852048.1">
    <property type="nucleotide sequence ID" value="NZ_JBHLZU010000010.1"/>
</dbReference>
<feature type="domain" description="Urocanase Rossmann-like" evidence="10">
    <location>
        <begin position="137"/>
        <end position="344"/>
    </location>
</feature>
<comment type="catalytic activity">
    <reaction evidence="8 9">
        <text>4-imidazolone-5-propanoate = trans-urocanate + H2O</text>
        <dbReference type="Rhea" id="RHEA:13101"/>
        <dbReference type="ChEBI" id="CHEBI:15377"/>
        <dbReference type="ChEBI" id="CHEBI:17771"/>
        <dbReference type="ChEBI" id="CHEBI:77893"/>
        <dbReference type="EC" id="4.2.1.49"/>
    </reaction>
</comment>
<dbReference type="HAMAP" id="MF_00577">
    <property type="entry name" value="HutU"/>
    <property type="match status" value="1"/>
</dbReference>
<feature type="active site" evidence="9">
    <location>
        <position position="406"/>
    </location>
</feature>
<comment type="cofactor">
    <cofactor evidence="9">
        <name>NAD(+)</name>
        <dbReference type="ChEBI" id="CHEBI:57540"/>
    </cofactor>
    <text evidence="9">Binds 1 NAD(+) per subunit.</text>
</comment>
<name>A0ABV5ZVE1_9PSEU</name>
<protein>
    <recommendedName>
        <fullName evidence="3 9">Urocanate hydratase</fullName>
        <shortName evidence="9">Urocanase</shortName>
        <ecNumber evidence="3 9">4.2.1.49</ecNumber>
    </recommendedName>
    <alternativeName>
        <fullName evidence="7 9">Imidazolonepropionate hydrolase</fullName>
    </alternativeName>
</protein>
<dbReference type="InterPro" id="IPR035085">
    <property type="entry name" value="Urocanase_Rossmann-like"/>
</dbReference>
<evidence type="ECO:0000259" key="11">
    <source>
        <dbReference type="Pfam" id="PF17391"/>
    </source>
</evidence>
<dbReference type="Gene3D" id="3.40.50.10730">
    <property type="entry name" value="Urocanase like domains"/>
    <property type="match status" value="1"/>
</dbReference>
<comment type="pathway">
    <text evidence="1 9">Amino-acid degradation; L-histidine degradation into L-glutamate; N-formimidoyl-L-glutamate from L-histidine: step 2/3.</text>
</comment>
<evidence type="ECO:0000313" key="14">
    <source>
        <dbReference type="Proteomes" id="UP001589693"/>
    </source>
</evidence>
<feature type="binding site" evidence="9">
    <location>
        <position position="318"/>
    </location>
    <ligand>
        <name>NAD(+)</name>
        <dbReference type="ChEBI" id="CHEBI:57540"/>
    </ligand>
</feature>
<keyword evidence="14" id="KW-1185">Reference proteome</keyword>
<dbReference type="NCBIfam" id="TIGR01228">
    <property type="entry name" value="hutU"/>
    <property type="match status" value="1"/>
</dbReference>
<keyword evidence="4 9" id="KW-0369">Histidine metabolism</keyword>
<feature type="domain" description="Urocanase N-terminal" evidence="11">
    <location>
        <begin position="8"/>
        <end position="134"/>
    </location>
</feature>
<dbReference type="PANTHER" id="PTHR12216">
    <property type="entry name" value="UROCANATE HYDRATASE"/>
    <property type="match status" value="1"/>
</dbReference>
<dbReference type="InterPro" id="IPR035401">
    <property type="entry name" value="Urocanase_C"/>
</dbReference>
<feature type="binding site" evidence="9">
    <location>
        <begin position="269"/>
        <end position="270"/>
    </location>
    <ligand>
        <name>NAD(+)</name>
        <dbReference type="ChEBI" id="CHEBI:57540"/>
    </ligand>
</feature>
<evidence type="ECO:0000256" key="9">
    <source>
        <dbReference type="HAMAP-Rule" id="MF_00577"/>
    </source>
</evidence>
<keyword evidence="5 9" id="KW-0520">NAD</keyword>
<dbReference type="PIRSF" id="PIRSF001423">
    <property type="entry name" value="Urocanate_hydrat"/>
    <property type="match status" value="1"/>
</dbReference>
<comment type="function">
    <text evidence="9">Catalyzes the conversion of urocanate to 4-imidazolone-5-propionate.</text>
</comment>
<evidence type="ECO:0000256" key="8">
    <source>
        <dbReference type="ARBA" id="ARBA00047623"/>
    </source>
</evidence>
<dbReference type="InterPro" id="IPR038364">
    <property type="entry name" value="Urocanase_central_sf"/>
</dbReference>